<dbReference type="SUPFAM" id="SSF69322">
    <property type="entry name" value="Tricorn protease domain 2"/>
    <property type="match status" value="1"/>
</dbReference>
<protein>
    <recommendedName>
        <fullName evidence="2">Phytase-like domain-containing protein</fullName>
    </recommendedName>
</protein>
<comment type="caution">
    <text evidence="3">The sequence shown here is derived from an EMBL/GenBank/DDBJ whole genome shotgun (WGS) entry which is preliminary data.</text>
</comment>
<feature type="transmembrane region" description="Helical" evidence="1">
    <location>
        <begin position="33"/>
        <end position="53"/>
    </location>
</feature>
<evidence type="ECO:0000256" key="1">
    <source>
        <dbReference type="SAM" id="Phobius"/>
    </source>
</evidence>
<feature type="domain" description="Phytase-like" evidence="2">
    <location>
        <begin position="98"/>
        <end position="369"/>
    </location>
</feature>
<dbReference type="InterPro" id="IPR027372">
    <property type="entry name" value="Phytase-like_dom"/>
</dbReference>
<reference evidence="3 4" key="1">
    <citation type="journal article" date="2019" name="J Genomics">
        <title>The Draft Genome of a Hydrogen-producing Cyanobacterium, Arthrospira platensis NIES-46.</title>
        <authorList>
            <person name="Suzuki S."/>
            <person name="Yamaguchi H."/>
            <person name="Kawachi M."/>
        </authorList>
    </citation>
    <scope>NUCLEOTIDE SEQUENCE [LARGE SCALE GENOMIC DNA]</scope>
    <source>
        <strain evidence="3 4">NIES-46</strain>
    </source>
</reference>
<dbReference type="EMBL" id="BIMW01000172">
    <property type="protein sequence ID" value="GCE96127.1"/>
    <property type="molecule type" value="Genomic_DNA"/>
</dbReference>
<name>A0A5M3TB27_LIMPL</name>
<evidence type="ECO:0000313" key="4">
    <source>
        <dbReference type="Proteomes" id="UP000326169"/>
    </source>
</evidence>
<gene>
    <name evidence="3" type="ORF">NIES46_41940</name>
</gene>
<sequence length="381" mass="41279">MARSDLILTHLENSDKFRLEHGRMAIPVEIRTLIAVIGLCVGILLTSCSLPQVSAANRMFLDLSLEFVGEYELPESQRLSDLTYEITGYGEPTDGGIRFYGLGESEGESDPTELYTLGWEFAGGNKSADIAKIGIKESIKLSDRPREARSIAFSPRKSLFIATDNSHIGEYDLETGELKNTVPLPPSYVLKEDETKPPQGLQPELGIKSLAIAPDGFSAGGMDPFRLFVAPYASLKQDLDSGAGKVRILHYVIADRASFLVSENLYNFDEDAQGRELAGLVALNRGGSFLSLERSASGMGAGIYQVFSGDATDTSRIASLRGKLTKVQSLRKQLLLNLPELGINAQVTGMTLGPRLPDGGQSLVVIRDNPPGLLIFRLTGI</sequence>
<organism evidence="3 4">
    <name type="scientific">Limnospira platensis NIES-46</name>
    <dbReference type="NCBI Taxonomy" id="1236695"/>
    <lineage>
        <taxon>Bacteria</taxon>
        <taxon>Bacillati</taxon>
        <taxon>Cyanobacteriota</taxon>
        <taxon>Cyanophyceae</taxon>
        <taxon>Oscillatoriophycideae</taxon>
        <taxon>Oscillatoriales</taxon>
        <taxon>Sirenicapillariaceae</taxon>
        <taxon>Limnospira</taxon>
    </lineage>
</organism>
<keyword evidence="1" id="KW-1133">Transmembrane helix</keyword>
<accession>A0A5M3TB27</accession>
<keyword evidence="1" id="KW-0812">Transmembrane</keyword>
<proteinExistence type="predicted"/>
<evidence type="ECO:0000259" key="2">
    <source>
        <dbReference type="Pfam" id="PF13449"/>
    </source>
</evidence>
<dbReference type="Pfam" id="PF13449">
    <property type="entry name" value="Phytase-like"/>
    <property type="match status" value="1"/>
</dbReference>
<evidence type="ECO:0000313" key="3">
    <source>
        <dbReference type="EMBL" id="GCE96127.1"/>
    </source>
</evidence>
<dbReference type="Proteomes" id="UP000326169">
    <property type="component" value="Unassembled WGS sequence"/>
</dbReference>
<keyword evidence="4" id="KW-1185">Reference proteome</keyword>
<keyword evidence="1" id="KW-0472">Membrane</keyword>